<name>A0ABP8ZBZ8_9MICO</name>
<feature type="region of interest" description="Disordered" evidence="3">
    <location>
        <begin position="523"/>
        <end position="542"/>
    </location>
</feature>
<accession>A0ABP8ZBZ8</accession>
<keyword evidence="1" id="KW-0326">Glycosidase</keyword>
<organism evidence="5 6">
    <name type="scientific">Amnibacterium soli</name>
    <dbReference type="NCBI Taxonomy" id="1282736"/>
    <lineage>
        <taxon>Bacteria</taxon>
        <taxon>Bacillati</taxon>
        <taxon>Actinomycetota</taxon>
        <taxon>Actinomycetes</taxon>
        <taxon>Micrococcales</taxon>
        <taxon>Microbacteriaceae</taxon>
        <taxon>Amnibacterium</taxon>
    </lineage>
</organism>
<evidence type="ECO:0000313" key="6">
    <source>
        <dbReference type="Proteomes" id="UP001500121"/>
    </source>
</evidence>
<comment type="caution">
    <text evidence="5">The sequence shown here is derived from an EMBL/GenBank/DDBJ whole genome shotgun (WGS) entry which is preliminary data.</text>
</comment>
<dbReference type="Proteomes" id="UP001500121">
    <property type="component" value="Unassembled WGS sequence"/>
</dbReference>
<dbReference type="SUPFAM" id="SSF49265">
    <property type="entry name" value="Fibronectin type III"/>
    <property type="match status" value="1"/>
</dbReference>
<dbReference type="InterPro" id="IPR003961">
    <property type="entry name" value="FN3_dom"/>
</dbReference>
<feature type="domain" description="Fibronectin type-III" evidence="4">
    <location>
        <begin position="55"/>
        <end position="149"/>
    </location>
</feature>
<evidence type="ECO:0000256" key="1">
    <source>
        <dbReference type="ARBA" id="ARBA00023295"/>
    </source>
</evidence>
<dbReference type="Gene3D" id="3.60.10.10">
    <property type="entry name" value="Endonuclease/exonuclease/phosphatase"/>
    <property type="match status" value="1"/>
</dbReference>
<dbReference type="Gene3D" id="2.60.40.10">
    <property type="entry name" value="Immunoglobulins"/>
    <property type="match status" value="1"/>
</dbReference>
<keyword evidence="1" id="KW-0378">Hydrolase</keyword>
<dbReference type="EMBL" id="BAABLP010000006">
    <property type="protein sequence ID" value="GAA4752264.1"/>
    <property type="molecule type" value="Genomic_DNA"/>
</dbReference>
<dbReference type="PROSITE" id="PS50853">
    <property type="entry name" value="FN3"/>
    <property type="match status" value="1"/>
</dbReference>
<keyword evidence="2" id="KW-0624">Polysaccharide degradation</keyword>
<gene>
    <name evidence="5" type="ORF">GCM10025783_26200</name>
</gene>
<evidence type="ECO:0000256" key="2">
    <source>
        <dbReference type="ARBA" id="ARBA00023326"/>
    </source>
</evidence>
<dbReference type="InterPro" id="IPR036691">
    <property type="entry name" value="Endo/exonu/phosph_ase_sf"/>
</dbReference>
<keyword evidence="6" id="KW-1185">Reference proteome</keyword>
<sequence>MVAPSTSLWGNDMRPVHSSTRRGAHRRRIRAVLAALSLGAVVAAGAVAVAPADAAPSAPAVKVVAGNRAITAAWSAVSGATTYTVRLSKKRSLSHARVITTTSRTVKLGKLKNGTQYFVDVTADGPRSVRSAVVKSAAASGVPFATKKVTVSAGPAANQVKVSWSGGGRALKVAVVAGSNVTTDVRSFHSAWYPATTRSIVLTVPAKYRSTLGAGSGNPVFVKVVQSNSSSASFGPSYSYARKYRPSPAGSWAFAKAVVASALVTRLRVAELNVQSVGATAGYSTTNRWAARAQRAADYIDEAHPDLLMTAELATNKLGSCRNHPYLGQPYACRNTTQVADLAKRLTHLKVADVDAYDRVLDQMNSSKTWNGNVTNGSHVFYDPAKLTVLDWGYISPGLAPGVHFGKVTGLGVPGWTNPAIKGDRWFTWAKLRTNSSGREFFAVAGHLPVGNAAAVVKVRYAESKLLVTVLDRLAGNLPMVLGADMNGDATRDPKPAQVSFIADGWFDAAAVPAKKLRSNMKVSTANGSGKQIGAKDPGYGSKPVRHPYETSRIDYILLRNSPHTFGYANVLHLHRNGTFIKSLQGTDHNMQLATIGIGDPVG</sequence>
<keyword evidence="2" id="KW-0119">Carbohydrate metabolism</keyword>
<evidence type="ECO:0000259" key="4">
    <source>
        <dbReference type="PROSITE" id="PS50853"/>
    </source>
</evidence>
<protein>
    <recommendedName>
        <fullName evidence="4">Fibronectin type-III domain-containing protein</fullName>
    </recommendedName>
</protein>
<feature type="region of interest" description="Disordered" evidence="3">
    <location>
        <begin position="1"/>
        <end position="24"/>
    </location>
</feature>
<dbReference type="InterPro" id="IPR036116">
    <property type="entry name" value="FN3_sf"/>
</dbReference>
<proteinExistence type="predicted"/>
<dbReference type="SUPFAM" id="SSF56219">
    <property type="entry name" value="DNase I-like"/>
    <property type="match status" value="1"/>
</dbReference>
<reference evidence="6" key="1">
    <citation type="journal article" date="2019" name="Int. J. Syst. Evol. Microbiol.">
        <title>The Global Catalogue of Microorganisms (GCM) 10K type strain sequencing project: providing services to taxonomists for standard genome sequencing and annotation.</title>
        <authorList>
            <consortium name="The Broad Institute Genomics Platform"/>
            <consortium name="The Broad Institute Genome Sequencing Center for Infectious Disease"/>
            <person name="Wu L."/>
            <person name="Ma J."/>
        </authorList>
    </citation>
    <scope>NUCLEOTIDE SEQUENCE [LARGE SCALE GENOMIC DNA]</scope>
    <source>
        <strain evidence="6">JCM 19015</strain>
    </source>
</reference>
<evidence type="ECO:0000256" key="3">
    <source>
        <dbReference type="SAM" id="MobiDB-lite"/>
    </source>
</evidence>
<evidence type="ECO:0000313" key="5">
    <source>
        <dbReference type="EMBL" id="GAA4752264.1"/>
    </source>
</evidence>
<dbReference type="InterPro" id="IPR013783">
    <property type="entry name" value="Ig-like_fold"/>
</dbReference>